<dbReference type="PRINTS" id="PR00149">
    <property type="entry name" value="FUMRATELYASE"/>
</dbReference>
<evidence type="ECO:0000313" key="5">
    <source>
        <dbReference type="Proteomes" id="UP000295573"/>
    </source>
</evidence>
<keyword evidence="4" id="KW-0413">Isomerase</keyword>
<sequence length="375" mass="38770">MFSAMYSTTAATEATDDRAWLREMLRVENAIAVAGAAVGRIPPELAKEIEAACEPSRFDLEELTRRAVASATPVVPLVQDLRALVPAAAQPYVHLGATSQDVVDTALVLIARRVSSLVLDDLWAVADDLAELADRHRGTVQIGRTLLQRAVPTTFGAVCAGWLAGVDDAAVRLSAARSGLPLQYGGPVGLGVGTQLTEALGTALDLPVPPLPWHTRRQPIIEVATALAGVCGALATVATAVVLLAQNEIAELAEGAPGGSSAMPHKRNPARSALVLACAHQAPGLVAGLLGSQQVELQRSAGGWQAEAPTLTQLLRLTAAAAAHARELVGSLQVDTAQMLANAGDEHASQDAAGPLDATGLLVDRALEAHRAARP</sequence>
<dbReference type="GO" id="GO:0016829">
    <property type="term" value="F:lyase activity"/>
    <property type="evidence" value="ECO:0007669"/>
    <property type="project" value="UniProtKB-KW"/>
</dbReference>
<dbReference type="Proteomes" id="UP000295573">
    <property type="component" value="Unassembled WGS sequence"/>
</dbReference>
<dbReference type="PROSITE" id="PS00163">
    <property type="entry name" value="FUMARATE_LYASES"/>
    <property type="match status" value="1"/>
</dbReference>
<evidence type="ECO:0000313" key="4">
    <source>
        <dbReference type="EMBL" id="TCO47142.1"/>
    </source>
</evidence>
<dbReference type="EMBL" id="SLWR01000006">
    <property type="protein sequence ID" value="TCO47142.1"/>
    <property type="molecule type" value="Genomic_DNA"/>
</dbReference>
<accession>A0A4R2IR45</accession>
<dbReference type="GO" id="GO:0016853">
    <property type="term" value="F:isomerase activity"/>
    <property type="evidence" value="ECO:0007669"/>
    <property type="project" value="UniProtKB-KW"/>
</dbReference>
<comment type="similarity">
    <text evidence="2">Belongs to the class-II fumarase/aspartase family.</text>
</comment>
<feature type="domain" description="Fumarate lyase N-terminal" evidence="3">
    <location>
        <begin position="17"/>
        <end position="284"/>
    </location>
</feature>
<evidence type="ECO:0000256" key="1">
    <source>
        <dbReference type="ARBA" id="ARBA00023239"/>
    </source>
</evidence>
<proteinExistence type="inferred from homology"/>
<reference evidence="4 5" key="1">
    <citation type="journal article" date="2015" name="Stand. Genomic Sci.">
        <title>Genomic Encyclopedia of Bacterial and Archaeal Type Strains, Phase III: the genomes of soil and plant-associated and newly described type strains.</title>
        <authorList>
            <person name="Whitman W.B."/>
            <person name="Woyke T."/>
            <person name="Klenk H.P."/>
            <person name="Zhou Y."/>
            <person name="Lilburn T.G."/>
            <person name="Beck B.J."/>
            <person name="De Vos P."/>
            <person name="Vandamme P."/>
            <person name="Eisen J.A."/>
            <person name="Garrity G."/>
            <person name="Hugenholtz P."/>
            <person name="Kyrpides N.C."/>
        </authorList>
    </citation>
    <scope>NUCLEOTIDE SEQUENCE [LARGE SCALE GENOMIC DNA]</scope>
    <source>
        <strain evidence="4 5">VKM Ac-2541</strain>
    </source>
</reference>
<dbReference type="PANTHER" id="PTHR43172:SF2">
    <property type="entry name" value="ADENYLOSUCCINATE LYASE C-TERMINAL DOMAIN-CONTAINING PROTEIN"/>
    <property type="match status" value="1"/>
</dbReference>
<protein>
    <submittedName>
        <fullName evidence="4">3-carboxy-cis,cis-muconate cycloisomerase</fullName>
    </submittedName>
</protein>
<organism evidence="4 5">
    <name type="scientific">Kribbella antiqua</name>
    <dbReference type="NCBI Taxonomy" id="2512217"/>
    <lineage>
        <taxon>Bacteria</taxon>
        <taxon>Bacillati</taxon>
        <taxon>Actinomycetota</taxon>
        <taxon>Actinomycetes</taxon>
        <taxon>Propionibacteriales</taxon>
        <taxon>Kribbellaceae</taxon>
        <taxon>Kribbella</taxon>
    </lineage>
</organism>
<comment type="caution">
    <text evidence="4">The sequence shown here is derived from an EMBL/GenBank/DDBJ whole genome shotgun (WGS) entry which is preliminary data.</text>
</comment>
<dbReference type="Pfam" id="PF00206">
    <property type="entry name" value="Lyase_1"/>
    <property type="match status" value="1"/>
</dbReference>
<dbReference type="Gene3D" id="1.20.200.10">
    <property type="entry name" value="Fumarase/aspartase (Central domain)"/>
    <property type="match status" value="1"/>
</dbReference>
<dbReference type="PRINTS" id="PR00145">
    <property type="entry name" value="ARGSUCLYASE"/>
</dbReference>
<evidence type="ECO:0000259" key="3">
    <source>
        <dbReference type="Pfam" id="PF00206"/>
    </source>
</evidence>
<keyword evidence="1" id="KW-0456">Lyase</keyword>
<dbReference type="InterPro" id="IPR008948">
    <property type="entry name" value="L-Aspartase-like"/>
</dbReference>
<name>A0A4R2IR45_9ACTN</name>
<dbReference type="SUPFAM" id="SSF48557">
    <property type="entry name" value="L-aspartase-like"/>
    <property type="match status" value="1"/>
</dbReference>
<dbReference type="AlphaFoldDB" id="A0A4R2IR45"/>
<keyword evidence="5" id="KW-1185">Reference proteome</keyword>
<dbReference type="InterPro" id="IPR020557">
    <property type="entry name" value="Fumarate_lyase_CS"/>
</dbReference>
<gene>
    <name evidence="4" type="ORF">EV646_106382</name>
</gene>
<dbReference type="InterPro" id="IPR022761">
    <property type="entry name" value="Fumarate_lyase_N"/>
</dbReference>
<dbReference type="InterPro" id="IPR000362">
    <property type="entry name" value="Fumarate_lyase_fam"/>
</dbReference>
<evidence type="ECO:0000256" key="2">
    <source>
        <dbReference type="ARBA" id="ARBA00034772"/>
    </source>
</evidence>
<dbReference type="PANTHER" id="PTHR43172">
    <property type="entry name" value="ADENYLOSUCCINATE LYASE"/>
    <property type="match status" value="1"/>
</dbReference>